<protein>
    <submittedName>
        <fullName evidence="1">Uncharacterized protein</fullName>
    </submittedName>
</protein>
<accession>A0AA38HJ64</accession>
<dbReference type="AlphaFoldDB" id="A0AA38HJ64"/>
<reference evidence="1" key="1">
    <citation type="journal article" date="2023" name="G3 (Bethesda)">
        <title>Whole genome assemblies of Zophobas morio and Tenebrio molitor.</title>
        <authorList>
            <person name="Kaur S."/>
            <person name="Stinson S.A."/>
            <person name="diCenzo G.C."/>
        </authorList>
    </citation>
    <scope>NUCLEOTIDE SEQUENCE</scope>
    <source>
        <strain evidence="1">QUZm001</strain>
    </source>
</reference>
<organism evidence="1 2">
    <name type="scientific">Zophobas morio</name>
    <dbReference type="NCBI Taxonomy" id="2755281"/>
    <lineage>
        <taxon>Eukaryota</taxon>
        <taxon>Metazoa</taxon>
        <taxon>Ecdysozoa</taxon>
        <taxon>Arthropoda</taxon>
        <taxon>Hexapoda</taxon>
        <taxon>Insecta</taxon>
        <taxon>Pterygota</taxon>
        <taxon>Neoptera</taxon>
        <taxon>Endopterygota</taxon>
        <taxon>Coleoptera</taxon>
        <taxon>Polyphaga</taxon>
        <taxon>Cucujiformia</taxon>
        <taxon>Tenebrionidae</taxon>
        <taxon>Zophobas</taxon>
    </lineage>
</organism>
<name>A0AA38HJ64_9CUCU</name>
<dbReference type="Gene3D" id="3.30.40.220">
    <property type="match status" value="1"/>
</dbReference>
<proteinExistence type="predicted"/>
<gene>
    <name evidence="1" type="ORF">Zmor_003965</name>
</gene>
<evidence type="ECO:0000313" key="2">
    <source>
        <dbReference type="Proteomes" id="UP001168821"/>
    </source>
</evidence>
<keyword evidence="2" id="KW-1185">Reference proteome</keyword>
<comment type="caution">
    <text evidence="1">The sequence shown here is derived from an EMBL/GenBank/DDBJ whole genome shotgun (WGS) entry which is preliminary data.</text>
</comment>
<evidence type="ECO:0000313" key="1">
    <source>
        <dbReference type="EMBL" id="KAJ3628687.1"/>
    </source>
</evidence>
<dbReference type="Proteomes" id="UP001168821">
    <property type="component" value="Unassembled WGS sequence"/>
</dbReference>
<dbReference type="EMBL" id="JALNTZ010001119">
    <property type="protein sequence ID" value="KAJ3628687.1"/>
    <property type="molecule type" value="Genomic_DNA"/>
</dbReference>
<sequence length="238" mass="26378">MGTPLGGDMITKQRSKIADDAKLRAKVTKLFNAGYSNAVIAAEVGVNPKTLQRCRAEWGLQHPVTTGARWRDEEDDLIIRLRKEGKTGQEIAAALGRSYGAYASRLKVLKAKGLVLDKRKPVSVITTAELEAAGIDHVMLAKLKSLRVGSGRIDRNFSLRDMVEMYKAQKGLCYYTQIPLEAGPGFKGKNISLDRLDSSGNYTRENTVMCCSEVNRMKGQLTLEELDWWVDKLVMGRG</sequence>